<dbReference type="EMBL" id="MU155308">
    <property type="protein sequence ID" value="KAF9476057.1"/>
    <property type="molecule type" value="Genomic_DNA"/>
</dbReference>
<comment type="caution">
    <text evidence="2">The sequence shown here is derived from an EMBL/GenBank/DDBJ whole genome shotgun (WGS) entry which is preliminary data.</text>
</comment>
<feature type="transmembrane region" description="Helical" evidence="1">
    <location>
        <begin position="152"/>
        <end position="175"/>
    </location>
</feature>
<gene>
    <name evidence="2" type="ORF">BDN70DRAFT_763110</name>
</gene>
<protein>
    <submittedName>
        <fullName evidence="2">Uncharacterized protein</fullName>
    </submittedName>
</protein>
<reference evidence="2" key="1">
    <citation type="submission" date="2020-11" db="EMBL/GenBank/DDBJ databases">
        <authorList>
            <consortium name="DOE Joint Genome Institute"/>
            <person name="Ahrendt S."/>
            <person name="Riley R."/>
            <person name="Andreopoulos W."/>
            <person name="Labutti K."/>
            <person name="Pangilinan J."/>
            <person name="Ruiz-Duenas F.J."/>
            <person name="Barrasa J.M."/>
            <person name="Sanchez-Garcia M."/>
            <person name="Camarero S."/>
            <person name="Miyauchi S."/>
            <person name="Serrano A."/>
            <person name="Linde D."/>
            <person name="Babiker R."/>
            <person name="Drula E."/>
            <person name="Ayuso-Fernandez I."/>
            <person name="Pacheco R."/>
            <person name="Padilla G."/>
            <person name="Ferreira P."/>
            <person name="Barriuso J."/>
            <person name="Kellner H."/>
            <person name="Castanera R."/>
            <person name="Alfaro M."/>
            <person name="Ramirez L."/>
            <person name="Pisabarro A.G."/>
            <person name="Kuo A."/>
            <person name="Tritt A."/>
            <person name="Lipzen A."/>
            <person name="He G."/>
            <person name="Yan M."/>
            <person name="Ng V."/>
            <person name="Cullen D."/>
            <person name="Martin F."/>
            <person name="Rosso M.-N."/>
            <person name="Henrissat B."/>
            <person name="Hibbett D."/>
            <person name="Martinez A.T."/>
            <person name="Grigoriev I.V."/>
        </authorList>
    </citation>
    <scope>NUCLEOTIDE SEQUENCE</scope>
    <source>
        <strain evidence="2">CIRM-BRFM 674</strain>
    </source>
</reference>
<proteinExistence type="predicted"/>
<keyword evidence="1" id="KW-1133">Transmembrane helix</keyword>
<dbReference type="Proteomes" id="UP000807469">
    <property type="component" value="Unassembled WGS sequence"/>
</dbReference>
<keyword evidence="1" id="KW-0472">Membrane</keyword>
<feature type="transmembrane region" description="Helical" evidence="1">
    <location>
        <begin position="283"/>
        <end position="304"/>
    </location>
</feature>
<keyword evidence="3" id="KW-1185">Reference proteome</keyword>
<evidence type="ECO:0000313" key="3">
    <source>
        <dbReference type="Proteomes" id="UP000807469"/>
    </source>
</evidence>
<evidence type="ECO:0000313" key="2">
    <source>
        <dbReference type="EMBL" id="KAF9476057.1"/>
    </source>
</evidence>
<dbReference type="OrthoDB" id="2366471at2759"/>
<keyword evidence="1" id="KW-0812">Transmembrane</keyword>
<dbReference type="AlphaFoldDB" id="A0A9P5YUL0"/>
<feature type="non-terminal residue" evidence="2">
    <location>
        <position position="1"/>
    </location>
</feature>
<feature type="transmembrane region" description="Helical" evidence="1">
    <location>
        <begin position="181"/>
        <end position="203"/>
    </location>
</feature>
<sequence length="374" mass="41373">FDLDVSGIAGFFGGDESIAAMASVNLIRYRWLLGWYNSPGNYFVSKRYGIIAGNRVWDGLFPGKNSSPATILGLDGQHGPKFLGSRMGTSIEMTGHLSHLLFSHRKDYDSFDPRVIQPSVPQSSSPFPSTTVSLSTVDPAEARYMYGPMRMIGFIGAFLTIGFSVGAAVVAALVWHDYFCCIAICIGILCNGIAGLVYGSATLQLFMPFVPRNSVAGDGIFVRENDIVIVRGPESKIGTIKRGSYELVYPEKPPYHRIGFISIALAFQTFSQIILLPEATLKGQVIFLATFALSWLYNAYLASVDREKLQFRALRKVLGLSKPKTKNFLMWASAVIATTFLLNPSSPDDWIRQLIPNNVPTWIKWRECVIRAME</sequence>
<feature type="transmembrane region" description="Helical" evidence="1">
    <location>
        <begin position="258"/>
        <end position="277"/>
    </location>
</feature>
<feature type="non-terminal residue" evidence="2">
    <location>
        <position position="374"/>
    </location>
</feature>
<organism evidence="2 3">
    <name type="scientific">Pholiota conissans</name>
    <dbReference type="NCBI Taxonomy" id="109636"/>
    <lineage>
        <taxon>Eukaryota</taxon>
        <taxon>Fungi</taxon>
        <taxon>Dikarya</taxon>
        <taxon>Basidiomycota</taxon>
        <taxon>Agaricomycotina</taxon>
        <taxon>Agaricomycetes</taxon>
        <taxon>Agaricomycetidae</taxon>
        <taxon>Agaricales</taxon>
        <taxon>Agaricineae</taxon>
        <taxon>Strophariaceae</taxon>
        <taxon>Pholiota</taxon>
    </lineage>
</organism>
<evidence type="ECO:0000256" key="1">
    <source>
        <dbReference type="SAM" id="Phobius"/>
    </source>
</evidence>
<accession>A0A9P5YUL0</accession>
<name>A0A9P5YUL0_9AGAR</name>